<keyword evidence="4 8" id="KW-0694">RNA-binding</keyword>
<feature type="binding site" evidence="8">
    <location>
        <position position="43"/>
    </location>
    <ligand>
        <name>Zn(2+)</name>
        <dbReference type="ChEBI" id="CHEBI:29105"/>
    </ligand>
</feature>
<keyword evidence="3 8" id="KW-0862">Zinc</keyword>
<dbReference type="GO" id="GO:0003735">
    <property type="term" value="F:structural constituent of ribosome"/>
    <property type="evidence" value="ECO:0007669"/>
    <property type="project" value="InterPro"/>
</dbReference>
<dbReference type="Gene3D" id="4.10.830.10">
    <property type="entry name" value="30s Ribosomal Protein S14, Chain N"/>
    <property type="match status" value="1"/>
</dbReference>
<keyword evidence="6 8" id="KW-0687">Ribonucleoprotein</keyword>
<dbReference type="GO" id="GO:0005737">
    <property type="term" value="C:cytoplasm"/>
    <property type="evidence" value="ECO:0007669"/>
    <property type="project" value="UniProtKB-ARBA"/>
</dbReference>
<keyword evidence="5 8" id="KW-0689">Ribosomal protein</keyword>
<protein>
    <recommendedName>
        <fullName evidence="7 8">Small ribosomal subunit protein uS14</fullName>
    </recommendedName>
</protein>
<gene>
    <name evidence="8" type="primary">rpsZ</name>
    <name evidence="8" type="synonym">rpsN</name>
    <name evidence="9" type="ORF">CGW93_00385</name>
</gene>
<evidence type="ECO:0000313" key="10">
    <source>
        <dbReference type="Proteomes" id="UP000216312"/>
    </source>
</evidence>
<evidence type="ECO:0000256" key="7">
    <source>
        <dbReference type="ARBA" id="ARBA00035167"/>
    </source>
</evidence>
<evidence type="ECO:0000256" key="1">
    <source>
        <dbReference type="ARBA" id="ARBA00022723"/>
    </source>
</evidence>
<comment type="caution">
    <text evidence="9">The sequence shown here is derived from an EMBL/GenBank/DDBJ whole genome shotgun (WGS) entry which is preliminary data.</text>
</comment>
<name>A0A257LX39_UNCW3</name>
<organism evidence="9 10">
    <name type="scientific">candidate division WOR-3 bacterium 4484_18</name>
    <dbReference type="NCBI Taxonomy" id="2020626"/>
    <lineage>
        <taxon>Bacteria</taxon>
        <taxon>Bacteria division WOR-3</taxon>
    </lineage>
</organism>
<feature type="binding site" evidence="8">
    <location>
        <position position="40"/>
    </location>
    <ligand>
        <name>Zn(2+)</name>
        <dbReference type="ChEBI" id="CHEBI:29105"/>
    </ligand>
</feature>
<evidence type="ECO:0000256" key="3">
    <source>
        <dbReference type="ARBA" id="ARBA00022833"/>
    </source>
</evidence>
<dbReference type="GO" id="GO:0015935">
    <property type="term" value="C:small ribosomal subunit"/>
    <property type="evidence" value="ECO:0007669"/>
    <property type="project" value="TreeGrafter"/>
</dbReference>
<dbReference type="NCBIfam" id="NF005974">
    <property type="entry name" value="PRK08061.1"/>
    <property type="match status" value="1"/>
</dbReference>
<dbReference type="SUPFAM" id="SSF57716">
    <property type="entry name" value="Glucocorticoid receptor-like (DNA-binding domain)"/>
    <property type="match status" value="1"/>
</dbReference>
<comment type="function">
    <text evidence="8">Binds 16S rRNA, required for the assembly of 30S particles and may also be responsible for determining the conformation of the 16S rRNA at the A site.</text>
</comment>
<feature type="binding site" evidence="8">
    <location>
        <position position="24"/>
    </location>
    <ligand>
        <name>Zn(2+)</name>
        <dbReference type="ChEBI" id="CHEBI:29105"/>
    </ligand>
</feature>
<dbReference type="Pfam" id="PF00253">
    <property type="entry name" value="Ribosomal_S14"/>
    <property type="match status" value="1"/>
</dbReference>
<dbReference type="GO" id="GO:0008270">
    <property type="term" value="F:zinc ion binding"/>
    <property type="evidence" value="ECO:0007669"/>
    <property type="project" value="UniProtKB-UniRule"/>
</dbReference>
<dbReference type="InterPro" id="IPR023053">
    <property type="entry name" value="Ribosomal_uS14_bact"/>
</dbReference>
<evidence type="ECO:0000256" key="2">
    <source>
        <dbReference type="ARBA" id="ARBA00022730"/>
    </source>
</evidence>
<feature type="binding site" evidence="8">
    <location>
        <position position="27"/>
    </location>
    <ligand>
        <name>Zn(2+)</name>
        <dbReference type="ChEBI" id="CHEBI:29105"/>
    </ligand>
</feature>
<evidence type="ECO:0000256" key="8">
    <source>
        <dbReference type="HAMAP-Rule" id="MF_01364"/>
    </source>
</evidence>
<dbReference type="GO" id="GO:0006412">
    <property type="term" value="P:translation"/>
    <property type="evidence" value="ECO:0007669"/>
    <property type="project" value="UniProtKB-UniRule"/>
</dbReference>
<reference evidence="10" key="1">
    <citation type="submission" date="2017-07" db="EMBL/GenBank/DDBJ databases">
        <title>Novel pathways for hydrocarbon cycling and metabolic interdependencies in hydrothermal sediment communities.</title>
        <authorList>
            <person name="Dombrowski N."/>
            <person name="Seitz K."/>
            <person name="Teske A."/>
            <person name="Baker B."/>
        </authorList>
    </citation>
    <scope>NUCLEOTIDE SEQUENCE [LARGE SCALE GENOMIC DNA]</scope>
</reference>
<comment type="subunit">
    <text evidence="8">Part of the 30S ribosomal subunit. Contacts proteins S3 and S10.</text>
</comment>
<evidence type="ECO:0000256" key="4">
    <source>
        <dbReference type="ARBA" id="ARBA00022884"/>
    </source>
</evidence>
<dbReference type="PANTHER" id="PTHR19836:SF19">
    <property type="entry name" value="SMALL RIBOSOMAL SUBUNIT PROTEIN US14M"/>
    <property type="match status" value="1"/>
</dbReference>
<dbReference type="PANTHER" id="PTHR19836">
    <property type="entry name" value="30S RIBOSOMAL PROTEIN S14"/>
    <property type="match status" value="1"/>
</dbReference>
<dbReference type="AlphaFoldDB" id="A0A257LX39"/>
<dbReference type="HAMAP" id="MF_01364_B">
    <property type="entry name" value="Ribosomal_uS14_2_B"/>
    <property type="match status" value="1"/>
</dbReference>
<evidence type="ECO:0000313" key="9">
    <source>
        <dbReference type="EMBL" id="OYV03526.1"/>
    </source>
</evidence>
<dbReference type="EMBL" id="NMUJ01000003">
    <property type="protein sequence ID" value="OYV03526.1"/>
    <property type="molecule type" value="Genomic_DNA"/>
</dbReference>
<dbReference type="Proteomes" id="UP000216312">
    <property type="component" value="Unassembled WGS sequence"/>
</dbReference>
<accession>A0A257LX39</accession>
<dbReference type="InterPro" id="IPR001209">
    <property type="entry name" value="Ribosomal_uS14"/>
</dbReference>
<keyword evidence="1 8" id="KW-0479">Metal-binding</keyword>
<sequence length="61" mass="7241">MAKKSWMVKQKKEPKYSTRKYNRCPVCGRTRAYLTKFGICRICFKKFTLEGYIPGVKKASW</sequence>
<evidence type="ECO:0000256" key="6">
    <source>
        <dbReference type="ARBA" id="ARBA00023274"/>
    </source>
</evidence>
<dbReference type="InterPro" id="IPR043140">
    <property type="entry name" value="Ribosomal_uS14_sf"/>
</dbReference>
<evidence type="ECO:0000256" key="5">
    <source>
        <dbReference type="ARBA" id="ARBA00022980"/>
    </source>
</evidence>
<keyword evidence="2 8" id="KW-0699">rRNA-binding</keyword>
<comment type="cofactor">
    <cofactor evidence="8">
        <name>Zn(2+)</name>
        <dbReference type="ChEBI" id="CHEBI:29105"/>
    </cofactor>
    <text evidence="8">Binds 1 zinc ion per subunit.</text>
</comment>
<dbReference type="GO" id="GO:0019843">
    <property type="term" value="F:rRNA binding"/>
    <property type="evidence" value="ECO:0007669"/>
    <property type="project" value="UniProtKB-UniRule"/>
</dbReference>
<proteinExistence type="inferred from homology"/>
<comment type="similarity">
    <text evidence="8">Belongs to the universal ribosomal protein uS14 family. Zinc-binding uS14 subfamily.</text>
</comment>